<dbReference type="GeneID" id="37116648"/>
<dbReference type="EMBL" id="MSFK01000012">
    <property type="protein sequence ID" value="PWY88845.1"/>
    <property type="molecule type" value="Genomic_DNA"/>
</dbReference>
<dbReference type="Proteomes" id="UP000246702">
    <property type="component" value="Unassembled WGS sequence"/>
</dbReference>
<name>A0A317WS39_9EURO</name>
<keyword evidence="2" id="KW-0472">Membrane</keyword>
<keyword evidence="2" id="KW-1133">Transmembrane helix</keyword>
<protein>
    <recommendedName>
        <fullName evidence="5">Mid2 domain-containing protein</fullName>
    </recommendedName>
</protein>
<proteinExistence type="predicted"/>
<reference evidence="3 4" key="1">
    <citation type="submission" date="2016-12" db="EMBL/GenBank/DDBJ databases">
        <title>The genomes of Aspergillus section Nigri reveals drivers in fungal speciation.</title>
        <authorList>
            <consortium name="DOE Joint Genome Institute"/>
            <person name="Vesth T.C."/>
            <person name="Nybo J."/>
            <person name="Theobald S."/>
            <person name="Brandl J."/>
            <person name="Frisvad J.C."/>
            <person name="Nielsen K.F."/>
            <person name="Lyhne E.K."/>
            <person name="Kogle M.E."/>
            <person name="Kuo A."/>
            <person name="Riley R."/>
            <person name="Clum A."/>
            <person name="Nolan M."/>
            <person name="Lipzen A."/>
            <person name="Salamov A."/>
            <person name="Henrissat B."/>
            <person name="Wiebenga A."/>
            <person name="De Vries R.P."/>
            <person name="Grigoriev I.V."/>
            <person name="Mortensen U.H."/>
            <person name="Andersen M.R."/>
            <person name="Baker S.E."/>
        </authorList>
    </citation>
    <scope>NUCLEOTIDE SEQUENCE [LARGE SCALE GENOMIC DNA]</scope>
    <source>
        <strain evidence="3 4">CBS 115572</strain>
    </source>
</reference>
<gene>
    <name evidence="3" type="ORF">BO94DRAFT_565647</name>
</gene>
<sequence length="257" mass="27471">MSTSCYALHEAIAGNGPSPNLAYMPCGVTNSTHPYVNCCRRGDYCMRNALCHYTMPNGQDGYYSAGCTDPKMQDPACMTRCGGRSTDATYVTAELWACCMVTKNDKGDPIVTCSNHTQEIFPAPAPSDLVTLQYIPITGTPTYATANSTAAPIASVSNGLSNSSASSNSSGSDIGAAAGIGVGVAAAILLIAMAIAFLFFRRRVHARSKAPRPESDSTAPIMPHTGFYSAWMESTTNMRQPETRYELPRGTERRELH</sequence>
<dbReference type="AlphaFoldDB" id="A0A317WS39"/>
<evidence type="ECO:0000256" key="1">
    <source>
        <dbReference type="SAM" id="MobiDB-lite"/>
    </source>
</evidence>
<dbReference type="STRING" id="1450535.A0A317WS39"/>
<evidence type="ECO:0000256" key="2">
    <source>
        <dbReference type="SAM" id="Phobius"/>
    </source>
</evidence>
<feature type="transmembrane region" description="Helical" evidence="2">
    <location>
        <begin position="174"/>
        <end position="200"/>
    </location>
</feature>
<evidence type="ECO:0000313" key="4">
    <source>
        <dbReference type="Proteomes" id="UP000246702"/>
    </source>
</evidence>
<keyword evidence="4" id="KW-1185">Reference proteome</keyword>
<evidence type="ECO:0000313" key="3">
    <source>
        <dbReference type="EMBL" id="PWY88845.1"/>
    </source>
</evidence>
<feature type="compositionally biased region" description="Basic and acidic residues" evidence="1">
    <location>
        <begin position="241"/>
        <end position="257"/>
    </location>
</feature>
<organism evidence="3 4">
    <name type="scientific">Aspergillus sclerotioniger CBS 115572</name>
    <dbReference type="NCBI Taxonomy" id="1450535"/>
    <lineage>
        <taxon>Eukaryota</taxon>
        <taxon>Fungi</taxon>
        <taxon>Dikarya</taxon>
        <taxon>Ascomycota</taxon>
        <taxon>Pezizomycotina</taxon>
        <taxon>Eurotiomycetes</taxon>
        <taxon>Eurotiomycetidae</taxon>
        <taxon>Eurotiales</taxon>
        <taxon>Aspergillaceae</taxon>
        <taxon>Aspergillus</taxon>
        <taxon>Aspergillus subgen. Circumdati</taxon>
    </lineage>
</organism>
<accession>A0A317WS39</accession>
<comment type="caution">
    <text evidence="3">The sequence shown here is derived from an EMBL/GenBank/DDBJ whole genome shotgun (WGS) entry which is preliminary data.</text>
</comment>
<evidence type="ECO:0008006" key="5">
    <source>
        <dbReference type="Google" id="ProtNLM"/>
    </source>
</evidence>
<feature type="region of interest" description="Disordered" evidence="1">
    <location>
        <begin position="238"/>
        <end position="257"/>
    </location>
</feature>
<dbReference type="RefSeq" id="XP_025468207.1">
    <property type="nucleotide sequence ID" value="XM_025614505.1"/>
</dbReference>
<keyword evidence="2" id="KW-0812">Transmembrane</keyword>
<dbReference type="OrthoDB" id="5215637at2759"/>